<evidence type="ECO:0000313" key="2">
    <source>
        <dbReference type="EMBL" id="OFV65493.1"/>
    </source>
</evidence>
<evidence type="ECO:0000313" key="3">
    <source>
        <dbReference type="Proteomes" id="UP000185779"/>
    </source>
</evidence>
<dbReference type="EMBL" id="LYOR01000013">
    <property type="protein sequence ID" value="OFV65493.1"/>
    <property type="molecule type" value="Genomic_DNA"/>
</dbReference>
<accession>A0A1F2P2Y1</accession>
<protein>
    <submittedName>
        <fullName evidence="2">Uncharacterized protein</fullName>
    </submittedName>
</protein>
<gene>
    <name evidence="2" type="ORF">SBU_001588</name>
</gene>
<keyword evidence="1" id="KW-0812">Transmembrane</keyword>
<dbReference type="Proteomes" id="UP000185779">
    <property type="component" value="Unassembled WGS sequence"/>
</dbReference>
<name>A0A1F2P2Y1_9EURY</name>
<organism evidence="2 3">
    <name type="scientific">Candidatus Syntropharchaeum butanivorans</name>
    <dbReference type="NCBI Taxonomy" id="1839936"/>
    <lineage>
        <taxon>Archaea</taxon>
        <taxon>Methanobacteriati</taxon>
        <taxon>Methanobacteriota</taxon>
        <taxon>Stenosarchaea group</taxon>
        <taxon>Methanomicrobia</taxon>
        <taxon>Methanosarcinales</taxon>
        <taxon>ANME-2 cluster</taxon>
        <taxon>Candidatus Syntropharchaeum</taxon>
    </lineage>
</organism>
<keyword evidence="1" id="KW-0472">Membrane</keyword>
<feature type="transmembrane region" description="Helical" evidence="1">
    <location>
        <begin position="6"/>
        <end position="28"/>
    </location>
</feature>
<sequence>MVLEVSQVLSTVIGILILLSTLSITASLERVVLNQSEREVAQEVAIQVLRSVLDASEGRGTGESVIGLDLPQNIGGRSYSIVLKGENRTIAVLVIRDGDTLERLVMEVPYPIDADSVTGGGRRCLVVEKTDGKVFARLE</sequence>
<dbReference type="STRING" id="1839936.SBU_001588"/>
<keyword evidence="3" id="KW-1185">Reference proteome</keyword>
<reference evidence="2" key="1">
    <citation type="submission" date="2016-05" db="EMBL/GenBank/DDBJ databases">
        <title>Microbial consortia oxidize butane by reversing methanogenesis.</title>
        <authorList>
            <person name="Laso-Perez R."/>
            <person name="Richter M."/>
            <person name="Wegener G."/>
            <person name="Musat F."/>
        </authorList>
    </citation>
    <scope>NUCLEOTIDE SEQUENCE [LARGE SCALE GENOMIC DNA]</scope>
    <source>
        <strain evidence="2">BOX1</strain>
    </source>
</reference>
<keyword evidence="1" id="KW-1133">Transmembrane helix</keyword>
<proteinExistence type="predicted"/>
<dbReference type="AlphaFoldDB" id="A0A1F2P2Y1"/>
<comment type="caution">
    <text evidence="2">The sequence shown here is derived from an EMBL/GenBank/DDBJ whole genome shotgun (WGS) entry which is preliminary data.</text>
</comment>
<evidence type="ECO:0000256" key="1">
    <source>
        <dbReference type="SAM" id="Phobius"/>
    </source>
</evidence>